<dbReference type="Proteomes" id="UP000010824">
    <property type="component" value="Chromosome"/>
</dbReference>
<dbReference type="AlphaFoldDB" id="L0HF64"/>
<proteinExistence type="predicted"/>
<dbReference type="InterPro" id="IPR017601">
    <property type="entry name" value="DGQHR-contain_dom"/>
</dbReference>
<dbReference type="KEGG" id="mfo:Metfor_2375"/>
<accession>L0HF64</accession>
<reference evidence="1 2" key="2">
    <citation type="journal article" date="2014" name="Genome Announc.">
        <title>Complete Genome Sequence of Methanoregula formicica SMSPT, a Mesophilic Hydrogenotrophic Methanogen Isolated from a Methanogenic Upflow Anaerobic Sludge Blanket Reactor.</title>
        <authorList>
            <person name="Yamamoto K."/>
            <person name="Tamaki H."/>
            <person name="Cadillo-Quiroz H."/>
            <person name="Imachi H."/>
            <person name="Kyrpides N."/>
            <person name="Woyke T."/>
            <person name="Goodwin L."/>
            <person name="Zinder S.H."/>
            <person name="Kamagata Y."/>
            <person name="Liu W.T."/>
        </authorList>
    </citation>
    <scope>NUCLEOTIDE SEQUENCE [LARGE SCALE GENOMIC DNA]</scope>
    <source>
        <strain evidence="2">DSM 22288 / NBRC 105244 / SMSP</strain>
    </source>
</reference>
<dbReference type="Pfam" id="PF14072">
    <property type="entry name" value="DndB"/>
    <property type="match status" value="1"/>
</dbReference>
<gene>
    <name evidence="1" type="ordered locus">Metfor_2375</name>
</gene>
<keyword evidence="2" id="KW-1185">Reference proteome</keyword>
<dbReference type="eggNOG" id="arCOG04138">
    <property type="taxonomic scope" value="Archaea"/>
</dbReference>
<dbReference type="EMBL" id="CP003167">
    <property type="protein sequence ID" value="AGB03377.1"/>
    <property type="molecule type" value="Genomic_DNA"/>
</dbReference>
<dbReference type="HOGENOM" id="CLU_568175_0_0_2"/>
<dbReference type="STRING" id="593750.Metfor_2375"/>
<evidence type="ECO:0000313" key="2">
    <source>
        <dbReference type="Proteomes" id="UP000010824"/>
    </source>
</evidence>
<reference evidence="2" key="1">
    <citation type="submission" date="2011-12" db="EMBL/GenBank/DDBJ databases">
        <title>Complete sequence of Methanoregula formicicum SMSP.</title>
        <authorList>
            <person name="Lucas S."/>
            <person name="Han J."/>
            <person name="Lapidus A."/>
            <person name="Cheng J.-F."/>
            <person name="Goodwin L."/>
            <person name="Pitluck S."/>
            <person name="Peters L."/>
            <person name="Ovchinnikova G."/>
            <person name="Teshima H."/>
            <person name="Detter J.C."/>
            <person name="Han C."/>
            <person name="Tapia R."/>
            <person name="Land M."/>
            <person name="Hauser L."/>
            <person name="Kyrpides N."/>
            <person name="Ivanova N."/>
            <person name="Pagani I."/>
            <person name="Imachi H."/>
            <person name="Tamaki H."/>
            <person name="Sekiguchi Y."/>
            <person name="Kamagata Y."/>
            <person name="Cadillo-Quiroz H."/>
            <person name="Zinder S."/>
            <person name="Liu W.-T."/>
            <person name="Woyke T."/>
        </authorList>
    </citation>
    <scope>NUCLEOTIDE SEQUENCE [LARGE SCALE GENOMIC DNA]</scope>
    <source>
        <strain evidence="2">DSM 22288 / NBRC 105244 / SMSP</strain>
    </source>
</reference>
<organism evidence="1 2">
    <name type="scientific">Methanoregula formicica (strain DSM 22288 / NBRC 105244 / SMSP)</name>
    <dbReference type="NCBI Taxonomy" id="593750"/>
    <lineage>
        <taxon>Archaea</taxon>
        <taxon>Methanobacteriati</taxon>
        <taxon>Methanobacteriota</taxon>
        <taxon>Stenosarchaea group</taxon>
        <taxon>Methanomicrobia</taxon>
        <taxon>Methanomicrobiales</taxon>
        <taxon>Methanoregulaceae</taxon>
        <taxon>Methanoregula</taxon>
    </lineage>
</organism>
<dbReference type="InParanoid" id="L0HF64"/>
<evidence type="ECO:0000313" key="1">
    <source>
        <dbReference type="EMBL" id="AGB03377.1"/>
    </source>
</evidence>
<name>L0HF64_METFS</name>
<dbReference type="NCBIfam" id="TIGR03187">
    <property type="entry name" value="DGQHR"/>
    <property type="match status" value="1"/>
</dbReference>
<protein>
    <submittedName>
        <fullName evidence="1">DGQHR domain-containing protein</fullName>
    </submittedName>
</protein>
<sequence length="480" mass="55293">MICSSCGFEINGERHGPYDGRYVCDTCWNNPALFFPDKMNDTLEKIAHHEISKDFNKLSIVEIIDIYRNYPKIQSKHLEDVWKKISQVSVKIKVMKIVQKGMPLYIGKIEAKDLLLLATSNLWRDETLEGYQREKFRDKTNEIRKYLEGCSISIVPALFASFSEAIVTPISDDIELLELPLKPGSITILDGQQRTGGFEEIYKEIKRLQSRHSMIDRDEQIKKYTELLSFEVPIVFVDTKAIVEKLKRESKGALKIKQSDLEGAFFFIINKTQKPVSSSLKDELAYKTIKAGITGIPIIEKEKWRTEIVPVVNELNKESSPFKGLINLGGILNNGHPVPLFSFVSSLKPLFDNTQFKELSFDQKTTFLVNYWGCIREMFPETFDQQTWKQYLMLRTTSIYAFNYLARDVYSWCLEDGIDPFDVESVKKFIEPLQDFDWDKNTSPFAFLGGGKGVRKAHEVLLKQLSEKGNSRARILIQKE</sequence>
<dbReference type="InterPro" id="IPR017642">
    <property type="entry name" value="DNA_S_mod_DndB"/>
</dbReference>